<comment type="similarity">
    <text evidence="1">Belongs to the WD repeat WDR59 family.</text>
</comment>
<protein>
    <recommendedName>
        <fullName evidence="3">RWD domain-containing protein</fullName>
    </recommendedName>
</protein>
<dbReference type="SMART" id="SM00320">
    <property type="entry name" value="WD40"/>
    <property type="match status" value="2"/>
</dbReference>
<dbReference type="GO" id="GO:0035859">
    <property type="term" value="C:Seh1-associated complex"/>
    <property type="evidence" value="ECO:0007669"/>
    <property type="project" value="TreeGrafter"/>
</dbReference>
<evidence type="ECO:0000313" key="5">
    <source>
        <dbReference type="Proteomes" id="UP000822476"/>
    </source>
</evidence>
<dbReference type="OrthoDB" id="6256720at2759"/>
<accession>A0A8S9YZZ8</accession>
<comment type="caution">
    <text evidence="4">The sequence shown here is derived from an EMBL/GenBank/DDBJ whole genome shotgun (WGS) entry which is preliminary data.</text>
</comment>
<dbReference type="InterPro" id="IPR015943">
    <property type="entry name" value="WD40/YVTN_repeat-like_dom_sf"/>
</dbReference>
<organism evidence="4 5">
    <name type="scientific">Paragonimus skrjabini miyazakii</name>
    <dbReference type="NCBI Taxonomy" id="59628"/>
    <lineage>
        <taxon>Eukaryota</taxon>
        <taxon>Metazoa</taxon>
        <taxon>Spiralia</taxon>
        <taxon>Lophotrochozoa</taxon>
        <taxon>Platyhelminthes</taxon>
        <taxon>Trematoda</taxon>
        <taxon>Digenea</taxon>
        <taxon>Plagiorchiida</taxon>
        <taxon>Troglotremata</taxon>
        <taxon>Troglotrematidae</taxon>
        <taxon>Paragonimus</taxon>
    </lineage>
</organism>
<name>A0A8S9YZZ8_9TREM</name>
<dbReference type="PANTHER" id="PTHR46170">
    <property type="entry name" value="GATOR COMPLEX PROTEIN WDR59"/>
    <property type="match status" value="1"/>
</dbReference>
<dbReference type="GO" id="GO:0034198">
    <property type="term" value="P:cellular response to amino acid starvation"/>
    <property type="evidence" value="ECO:0007669"/>
    <property type="project" value="TreeGrafter"/>
</dbReference>
<dbReference type="SUPFAM" id="SSF54495">
    <property type="entry name" value="UBC-like"/>
    <property type="match status" value="1"/>
</dbReference>
<dbReference type="InterPro" id="IPR049567">
    <property type="entry name" value="WDR59-like"/>
</dbReference>
<dbReference type="InterPro" id="IPR036322">
    <property type="entry name" value="WD40_repeat_dom_sf"/>
</dbReference>
<dbReference type="InterPro" id="IPR006575">
    <property type="entry name" value="RWD_dom"/>
</dbReference>
<dbReference type="Proteomes" id="UP000822476">
    <property type="component" value="Unassembled WGS sequence"/>
</dbReference>
<dbReference type="InterPro" id="IPR001680">
    <property type="entry name" value="WD40_rpt"/>
</dbReference>
<dbReference type="GO" id="GO:1904263">
    <property type="term" value="P:positive regulation of TORC1 signaling"/>
    <property type="evidence" value="ECO:0007669"/>
    <property type="project" value="TreeGrafter"/>
</dbReference>
<dbReference type="GO" id="GO:0005774">
    <property type="term" value="C:vacuolar membrane"/>
    <property type="evidence" value="ECO:0007669"/>
    <property type="project" value="TreeGrafter"/>
</dbReference>
<evidence type="ECO:0000256" key="2">
    <source>
        <dbReference type="SAM" id="MobiDB-lite"/>
    </source>
</evidence>
<evidence type="ECO:0000259" key="3">
    <source>
        <dbReference type="PROSITE" id="PS50908"/>
    </source>
</evidence>
<feature type="region of interest" description="Disordered" evidence="2">
    <location>
        <begin position="480"/>
        <end position="527"/>
    </location>
</feature>
<feature type="domain" description="RWD" evidence="3">
    <location>
        <begin position="633"/>
        <end position="749"/>
    </location>
</feature>
<dbReference type="GO" id="GO:0035591">
    <property type="term" value="F:signaling adaptor activity"/>
    <property type="evidence" value="ECO:0007669"/>
    <property type="project" value="TreeGrafter"/>
</dbReference>
<gene>
    <name evidence="4" type="ORF">EG68_03770</name>
</gene>
<proteinExistence type="inferred from homology"/>
<sequence length="1371" mass="153837">MYSDGVHPIYDPILASVRRVVTNDDADDSQATQPYDVKESSFVGLSWIIRESEDETSDGNSLHTPFSVCLQPISQSIDLGNVQATRIAVDQSGQYAALSSALELTVLSFARPSQTYRFPLNLKHDPVGLKWHPNDTNHLAVIRHNRCELLFWNATKMQLNSTCTLGGYVRPITSFDWSPVAPYLLVTSSADQFRAICIWDLRDLSRPVHAIESLSDPSIVKWNKLSNHYFASAHRSGIRLWDLRANISEPYLMDRCALSKTQTPPTILDFDWSPIVDHELAMVTDEGLLAVWHTKQPNCPQLQIGPTDVRFVRVFYGPSGEQILTLPDKVGWPKHGLGVWNAHDFQKVAPRLWRFDGSQSVSNHPVPSDPVVTDVAWRTCVTGSRESMQLNFAEETEECFKPEVEFASNGSDNNNPQTDLVTLSADRTLRIYPIHFAFVYGAKPSEDVPVDSTDSSREKHSGAGGAVSDSFASFVAHNAPTITTGRRQPGNMSGFNRHKHLDGQQQASKVDDSVSRPPLTSTDFGKMGGTKQNDAYRLLEQELSLLSPRAGQYKLEETDLINRNVKLQLWYCRRQHYHQHTICSAVAGVRDRRPSAEMEDLDSLLLLPSEIPSTLDGSVRVDHQWRTTVERSKSFGDLEFLSGDEWQPQNPSPVSRQRLPAGINSHTKQFRIESPIPLAGTVTLCVNFPLTYPSSTPIFSVLEHRPCLPKEVIERLYQVLQLTAKDLAQMSRGCMDPCIRKAIDLLQNISPAGLSTPSGQMQAASYELDALRSTLLEDVDGLFSRPGSHTWKQLDTENKHRSCTPFPRTSGVHFTPQGLLVTFGLRCSLTALCTSLRCHASNLPDASANDRTPRTYADFCRMRHLTLQIDHVTNNGREPIPSVSKSEKQQMEAEQYDRLLDDQVFDSVDLIYMQLEPNILSQSVLAPDASSAKVIPTSDAADLRVGNPGPIRRLHEYYRSIVQLYDLSAWIMHKKLTRTYSLNSDDVQQMCSHNYLVAMETGRKDLLRFWQYAVVLSASMVKFSRGNCGIPPLPAHPVGKWMFNEWLSYFLRLHDVQHLTMAILVLQGLDALYGAHLRSPPASRISTFEYTQTENFLASPSKQFVSDDTYTDRDRTNSENDASPMMATVSFNLDMSDELPEGLTPINESHTNNFTGAPFPDRSFQPHLPWRDYVTSCWRFVSADDLPCFAHYISVYANILHCMGKFLHHARLLRSWTRGLSFQMHGLHDRRTSSIASFKQWPYHGGTVLLLPTCPNCDSPTEPAESDDFGVTRIQCADCLQSFHVSSGVHSARDILTMNTRPTPSLQCSVCRTQAKGLVFICPLCYHGGHVDHLMQWFARVELTKCALQCPSLDCTCCCVSVPSSKTILQT</sequence>
<dbReference type="InterPro" id="IPR016135">
    <property type="entry name" value="UBQ-conjugating_enzyme/RWD"/>
</dbReference>
<evidence type="ECO:0000256" key="1">
    <source>
        <dbReference type="ARBA" id="ARBA00038452"/>
    </source>
</evidence>
<dbReference type="EMBL" id="JTDE01001591">
    <property type="protein sequence ID" value="KAF7258673.1"/>
    <property type="molecule type" value="Genomic_DNA"/>
</dbReference>
<dbReference type="Gene3D" id="2.130.10.10">
    <property type="entry name" value="YVTN repeat-like/Quinoprotein amine dehydrogenase"/>
    <property type="match status" value="1"/>
</dbReference>
<dbReference type="PROSITE" id="PS50908">
    <property type="entry name" value="RWD"/>
    <property type="match status" value="1"/>
</dbReference>
<dbReference type="SUPFAM" id="SSF50978">
    <property type="entry name" value="WD40 repeat-like"/>
    <property type="match status" value="1"/>
</dbReference>
<keyword evidence="5" id="KW-1185">Reference proteome</keyword>
<reference evidence="4" key="1">
    <citation type="submission" date="2019-07" db="EMBL/GenBank/DDBJ databases">
        <title>Annotation for the trematode Paragonimus miyazaki's.</title>
        <authorList>
            <person name="Choi Y.-J."/>
        </authorList>
    </citation>
    <scope>NUCLEOTIDE SEQUENCE</scope>
    <source>
        <strain evidence="4">Japan</strain>
    </source>
</reference>
<dbReference type="PANTHER" id="PTHR46170:SF1">
    <property type="entry name" value="GATOR COMPLEX PROTEIN WDR59"/>
    <property type="match status" value="1"/>
</dbReference>
<feature type="compositionally biased region" description="Polar residues" evidence="2">
    <location>
        <begin position="480"/>
        <end position="494"/>
    </location>
</feature>
<evidence type="ECO:0000313" key="4">
    <source>
        <dbReference type="EMBL" id="KAF7258673.1"/>
    </source>
</evidence>